<dbReference type="InterPro" id="IPR051230">
    <property type="entry name" value="APP-Binding"/>
</dbReference>
<keyword evidence="1" id="KW-0677">Repeat</keyword>
<feature type="compositionally biased region" description="Basic and acidic residues" evidence="2">
    <location>
        <begin position="289"/>
        <end position="300"/>
    </location>
</feature>
<comment type="caution">
    <text evidence="4">The sequence shown here is derived from an EMBL/GenBank/DDBJ whole genome shotgun (WGS) entry which is preliminary data.</text>
</comment>
<feature type="compositionally biased region" description="Acidic residues" evidence="2">
    <location>
        <begin position="433"/>
        <end position="444"/>
    </location>
</feature>
<feature type="domain" description="PH" evidence="3">
    <location>
        <begin position="3"/>
        <end position="120"/>
    </location>
</feature>
<dbReference type="Proteomes" id="UP001186944">
    <property type="component" value="Unassembled WGS sequence"/>
</dbReference>
<feature type="compositionally biased region" description="Polar residues" evidence="2">
    <location>
        <begin position="684"/>
        <end position="693"/>
    </location>
</feature>
<feature type="compositionally biased region" description="Basic and acidic residues" evidence="2">
    <location>
        <begin position="547"/>
        <end position="556"/>
    </location>
</feature>
<evidence type="ECO:0000259" key="3">
    <source>
        <dbReference type="PROSITE" id="PS50003"/>
    </source>
</evidence>
<dbReference type="AlphaFoldDB" id="A0AA88XYV7"/>
<evidence type="ECO:0000313" key="4">
    <source>
        <dbReference type="EMBL" id="KAK3094675.1"/>
    </source>
</evidence>
<evidence type="ECO:0000256" key="1">
    <source>
        <dbReference type="ARBA" id="ARBA00022737"/>
    </source>
</evidence>
<dbReference type="GO" id="GO:0005886">
    <property type="term" value="C:plasma membrane"/>
    <property type="evidence" value="ECO:0007669"/>
    <property type="project" value="TreeGrafter"/>
</dbReference>
<reference evidence="4" key="1">
    <citation type="submission" date="2019-08" db="EMBL/GenBank/DDBJ databases">
        <title>The improved chromosome-level genome for the pearl oyster Pinctada fucata martensii using PacBio sequencing and Hi-C.</title>
        <authorList>
            <person name="Zheng Z."/>
        </authorList>
    </citation>
    <scope>NUCLEOTIDE SEQUENCE</scope>
    <source>
        <strain evidence="4">ZZ-2019</strain>
        <tissue evidence="4">Adductor muscle</tissue>
    </source>
</reference>
<name>A0AA88XYV7_PINIB</name>
<feature type="compositionally biased region" description="Polar residues" evidence="2">
    <location>
        <begin position="171"/>
        <end position="187"/>
    </location>
</feature>
<dbReference type="PANTHER" id="PTHR12345">
    <property type="entry name" value="SYNTENIN RELATED"/>
    <property type="match status" value="1"/>
</dbReference>
<feature type="compositionally biased region" description="Polar residues" evidence="2">
    <location>
        <begin position="747"/>
        <end position="773"/>
    </location>
</feature>
<feature type="compositionally biased region" description="Polar residues" evidence="2">
    <location>
        <begin position="345"/>
        <end position="362"/>
    </location>
</feature>
<dbReference type="SMART" id="SM00233">
    <property type="entry name" value="PH"/>
    <property type="match status" value="1"/>
</dbReference>
<evidence type="ECO:0000256" key="2">
    <source>
        <dbReference type="SAM" id="MobiDB-lite"/>
    </source>
</evidence>
<feature type="region of interest" description="Disordered" evidence="2">
    <location>
        <begin position="257"/>
        <end position="469"/>
    </location>
</feature>
<dbReference type="PROSITE" id="PS50003">
    <property type="entry name" value="PH_DOMAIN"/>
    <property type="match status" value="1"/>
</dbReference>
<dbReference type="GO" id="GO:0005737">
    <property type="term" value="C:cytoplasm"/>
    <property type="evidence" value="ECO:0007669"/>
    <property type="project" value="TreeGrafter"/>
</dbReference>
<dbReference type="PANTHER" id="PTHR12345:SF11">
    <property type="entry name" value="FI13065P"/>
    <property type="match status" value="1"/>
</dbReference>
<feature type="compositionally biased region" description="Polar residues" evidence="2">
    <location>
        <begin position="591"/>
        <end position="602"/>
    </location>
</feature>
<feature type="compositionally biased region" description="Low complexity" evidence="2">
    <location>
        <begin position="639"/>
        <end position="671"/>
    </location>
</feature>
<feature type="region of interest" description="Disordered" evidence="2">
    <location>
        <begin position="544"/>
        <end position="787"/>
    </location>
</feature>
<feature type="compositionally biased region" description="Basic and acidic residues" evidence="2">
    <location>
        <begin position="410"/>
        <end position="425"/>
    </location>
</feature>
<dbReference type="InterPro" id="IPR011993">
    <property type="entry name" value="PH-like_dom_sf"/>
</dbReference>
<proteinExistence type="predicted"/>
<feature type="compositionally biased region" description="Basic and acidic residues" evidence="2">
    <location>
        <begin position="324"/>
        <end position="334"/>
    </location>
</feature>
<evidence type="ECO:0000313" key="5">
    <source>
        <dbReference type="Proteomes" id="UP001186944"/>
    </source>
</evidence>
<dbReference type="Gene3D" id="2.30.29.30">
    <property type="entry name" value="Pleckstrin-homology domain (PH domain)/Phosphotyrosine-binding domain (PTB)"/>
    <property type="match status" value="1"/>
</dbReference>
<dbReference type="Pfam" id="PF00169">
    <property type="entry name" value="PH"/>
    <property type="match status" value="1"/>
</dbReference>
<organism evidence="4 5">
    <name type="scientific">Pinctada imbricata</name>
    <name type="common">Atlantic pearl-oyster</name>
    <name type="synonym">Pinctada martensii</name>
    <dbReference type="NCBI Taxonomy" id="66713"/>
    <lineage>
        <taxon>Eukaryota</taxon>
        <taxon>Metazoa</taxon>
        <taxon>Spiralia</taxon>
        <taxon>Lophotrochozoa</taxon>
        <taxon>Mollusca</taxon>
        <taxon>Bivalvia</taxon>
        <taxon>Autobranchia</taxon>
        <taxon>Pteriomorphia</taxon>
        <taxon>Pterioida</taxon>
        <taxon>Pterioidea</taxon>
        <taxon>Pteriidae</taxon>
        <taxon>Pinctada</taxon>
    </lineage>
</organism>
<feature type="region of interest" description="Disordered" evidence="2">
    <location>
        <begin position="141"/>
        <end position="193"/>
    </location>
</feature>
<feature type="compositionally biased region" description="Pro residues" evidence="2">
    <location>
        <begin position="149"/>
        <end position="162"/>
    </location>
</feature>
<feature type="compositionally biased region" description="Acidic residues" evidence="2">
    <location>
        <begin position="274"/>
        <end position="288"/>
    </location>
</feature>
<dbReference type="InterPro" id="IPR001849">
    <property type="entry name" value="PH_domain"/>
</dbReference>
<gene>
    <name evidence="4" type="ORF">FSP39_004799</name>
</gene>
<sequence>MDNVIKQGYLKKAHPAPPCQTSVNLATSIKQLFEPQRWYVFGMKQGSPILEYYEKEESVFTSQPLQTIDLSTCERITYTLGRNQKHWTFCLFMQDRVLELSADTREHMLSWCRLMERSLHEHGRLRKPDSDHVYSEYPMKAPIKKNRTPSPPSTQAPPPPLPPDRRNTRRITSSGAPVTTAATETNPSSAAAANVTSASSVHVSSADQVSASGSGQRGSMDEIFSDQASVIYNFRKSLVIPKKGKTNLKEYEGMSLEDSGAASARPTVVADPDSSSDEPETTGEDDFLEKEFWLSHKLEKPPPVPLRVDSMKGSLPGRNTASYSERRRSKDDLTQFRMSIPPLPTNNRRPQSMIINLPSSYDNNEEEKRTIPLSSEPQPKPSPRKINQRKEGAKEASQISRDNMYSFVRRPKEPIAKKYSSESERLPSSSDSEAGDESDDEESEGERNRNTLIDLCNTNEDQRDYEDYDDATVLKEEYAIYDLANTEESKEEYVKKFADLDDGYQAITEVKNSEVNRSVGNRTSVNEEGEDPADYYCTADLRVTLPKPDEITDRNSSELTPTNPSGYDYPPSPKSINPEIDGNDYAPFPGQKTNGSARSSYNDDPIDTIPQIPSRNSKSSVQGYTENIPEKPPRKKKVSSPSNTQRPRVNTPPSSSNRPRTNTPPSSSSRPMSDMTPLKIPQLPENSTKNVSRAKSDSDYKIPPRKRNVPPLTEYAYVTRDEVKPSKKVPPQRPPNRPQLPKKQLLIPQNLTTNGDSLPGRNSPSLDNFQFNVGRSKDYSSEDDEEDAHAYEDATMLHDMPPEPPPRNSRKFMKSISVHAPLKKLPERDVRESLDDMATGRPKNCIYRQPSLGERQRVSQVDGSINVTPLKQSQVEILKQQQKLPGIQLNIHAHNGARIAFVDINNAVWVAGWDMRACPRLSDKLHIGDRVIQINQIDVSNTIMAHKVIKHSNQDMMELVVKRLPLAKVFSITRTLNRQPLGIKREGGTAEISYVDPNGLAYGHGLQQKMANLDGSGDCHWWITEINSRPINLFFKAGEMEPLLNPVGKDISLVVLPVPFITELKKQMKKLKNYKDFLAL</sequence>
<keyword evidence="5" id="KW-1185">Reference proteome</keyword>
<feature type="compositionally biased region" description="Polar residues" evidence="2">
    <location>
        <begin position="611"/>
        <end position="625"/>
    </location>
</feature>
<dbReference type="EMBL" id="VSWD01000008">
    <property type="protein sequence ID" value="KAK3094675.1"/>
    <property type="molecule type" value="Genomic_DNA"/>
</dbReference>
<protein>
    <recommendedName>
        <fullName evidence="3">PH domain-containing protein</fullName>
    </recommendedName>
</protein>
<accession>A0AA88XYV7</accession>
<dbReference type="SUPFAM" id="SSF50729">
    <property type="entry name" value="PH domain-like"/>
    <property type="match status" value="1"/>
</dbReference>